<accession>A0ABW2NMQ5</accession>
<comment type="caution">
    <text evidence="1">The sequence shown here is derived from an EMBL/GenBank/DDBJ whole genome shotgun (WGS) entry which is preliminary data.</text>
</comment>
<name>A0ABW2NMQ5_9BACL</name>
<organism evidence="1 2">
    <name type="scientific">Fictibacillus iocasae</name>
    <dbReference type="NCBI Taxonomy" id="2715437"/>
    <lineage>
        <taxon>Bacteria</taxon>
        <taxon>Bacillati</taxon>
        <taxon>Bacillota</taxon>
        <taxon>Bacilli</taxon>
        <taxon>Bacillales</taxon>
        <taxon>Fictibacillaceae</taxon>
        <taxon>Fictibacillus</taxon>
    </lineage>
</organism>
<sequence>MTTLKQGTLTKRSGTVPDTDLVEISGYHAYKNYSPKEKVNVNGNIYRVLEKHTDTANGLNAITFQSVETKEILIAYTGTDTKDKKDLLTDAQLLSDMVPEQVQAAQDYFDETEKKFGTVSYVCGNSLGGGNANAVGVANPHVKTVTLNPALLPDGVVDSNKEYKNITNYFGRYDVLTSTITGLFLGHRIPGEQVEINHGIPSFEYLSTNHTGYIGKNEAGQQMYVIGELGQPGYGAIYIDADAGVVSSIWTGQSLHSGSSERIDLNTDHLFDLSKSMESHVSSRMALVYAYLQNSADIVEHEGSRYYERLHTLQESFREMFEDAAQNPLFNGITSTGNIIKTEIYHLISLLDSAESKAQSLNYFLNSPPAELMEFVMNKDINVESLFADARNFLYNLRSSVEELTDFLPNLVNNKIPELFEGGTDRFTDAVVGEFMAHFKILAKNNVTVKEHMKSYGQDVSATAEHFKERDSLLAGGISTGIPPSLALPDISAPGDHTLLDSPYLKMGMKLLDIQLEMAILAFTDVTHKLLLPLLVGLESIAVLLEGVLEGISDAINGAVYVILNGSLPVKLAGMFTDFDDKIRAMVQDALEPIDELADTVEGVRKGLGNLIVFYPVLVQKFKPYLESALFSQTSYYNIHLYNSAATGILEEMDLLFKDIVFQMSHNKGLAIDALCDVSEKVKYNLVMMHEQVDRGTIG</sequence>
<reference evidence="2" key="1">
    <citation type="journal article" date="2019" name="Int. J. Syst. Evol. Microbiol.">
        <title>The Global Catalogue of Microorganisms (GCM) 10K type strain sequencing project: providing services to taxonomists for standard genome sequencing and annotation.</title>
        <authorList>
            <consortium name="The Broad Institute Genomics Platform"/>
            <consortium name="The Broad Institute Genome Sequencing Center for Infectious Disease"/>
            <person name="Wu L."/>
            <person name="Ma J."/>
        </authorList>
    </citation>
    <scope>NUCLEOTIDE SEQUENCE [LARGE SCALE GENOMIC DNA]</scope>
    <source>
        <strain evidence="2">NBRC 106396</strain>
    </source>
</reference>
<dbReference type="RefSeq" id="WP_379747332.1">
    <property type="nucleotide sequence ID" value="NZ_JBHTCP010000010.1"/>
</dbReference>
<keyword evidence="2" id="KW-1185">Reference proteome</keyword>
<dbReference type="EMBL" id="JBHTCP010000010">
    <property type="protein sequence ID" value="MFC7371097.1"/>
    <property type="molecule type" value="Genomic_DNA"/>
</dbReference>
<proteinExistence type="predicted"/>
<evidence type="ECO:0000313" key="2">
    <source>
        <dbReference type="Proteomes" id="UP001596549"/>
    </source>
</evidence>
<dbReference type="InterPro" id="IPR029058">
    <property type="entry name" value="AB_hydrolase_fold"/>
</dbReference>
<dbReference type="Proteomes" id="UP001596549">
    <property type="component" value="Unassembled WGS sequence"/>
</dbReference>
<gene>
    <name evidence="1" type="ORF">ACFQPF_05360</name>
</gene>
<evidence type="ECO:0000313" key="1">
    <source>
        <dbReference type="EMBL" id="MFC7371097.1"/>
    </source>
</evidence>
<dbReference type="SUPFAM" id="SSF53474">
    <property type="entry name" value="alpha/beta-Hydrolases"/>
    <property type="match status" value="1"/>
</dbReference>
<dbReference type="NCBIfam" id="NF047388">
    <property type="entry name" value="SA1320_fam"/>
    <property type="match status" value="1"/>
</dbReference>
<protein>
    <submittedName>
        <fullName evidence="1">SA1320 family protein</fullName>
    </submittedName>
</protein>